<dbReference type="Pfam" id="PF18919">
    <property type="entry name" value="DUF5670"/>
    <property type="match status" value="1"/>
</dbReference>
<dbReference type="Proteomes" id="UP000287872">
    <property type="component" value="Unassembled WGS sequence"/>
</dbReference>
<dbReference type="GeneID" id="77241912"/>
<sequence length="50" mass="5522">MGFLRWLGGIVVFFWALGLIFKIGGGMINTLLIVAAIVFIVDRISGKKIR</sequence>
<accession>A0A401UMB5</accession>
<dbReference type="OrthoDB" id="1930815at2"/>
<name>A0A401UMB5_9CLOT</name>
<evidence type="ECO:0000313" key="3">
    <source>
        <dbReference type="Proteomes" id="UP000287872"/>
    </source>
</evidence>
<dbReference type="AlphaFoldDB" id="A0A401UMB5"/>
<evidence type="ECO:0000256" key="1">
    <source>
        <dbReference type="SAM" id="Phobius"/>
    </source>
</evidence>
<dbReference type="EMBL" id="BHYK01000011">
    <property type="protein sequence ID" value="GCD10673.1"/>
    <property type="molecule type" value="Genomic_DNA"/>
</dbReference>
<proteinExistence type="predicted"/>
<keyword evidence="3" id="KW-1185">Reference proteome</keyword>
<keyword evidence="1" id="KW-0472">Membrane</keyword>
<organism evidence="2 3">
    <name type="scientific">Clostridium tagluense</name>
    <dbReference type="NCBI Taxonomy" id="360422"/>
    <lineage>
        <taxon>Bacteria</taxon>
        <taxon>Bacillati</taxon>
        <taxon>Bacillota</taxon>
        <taxon>Clostridia</taxon>
        <taxon>Eubacteriales</taxon>
        <taxon>Clostridiaceae</taxon>
        <taxon>Clostridium</taxon>
    </lineage>
</organism>
<feature type="transmembrane region" description="Helical" evidence="1">
    <location>
        <begin position="12"/>
        <end position="41"/>
    </location>
</feature>
<gene>
    <name evidence="2" type="ORF">Ctaglu_22960</name>
</gene>
<evidence type="ECO:0008006" key="4">
    <source>
        <dbReference type="Google" id="ProtNLM"/>
    </source>
</evidence>
<protein>
    <recommendedName>
        <fullName evidence="4">Lmo0937 family membrane protein</fullName>
    </recommendedName>
</protein>
<dbReference type="RefSeq" id="WP_125001701.1">
    <property type="nucleotide sequence ID" value="NZ_BHYK01000011.1"/>
</dbReference>
<keyword evidence="1" id="KW-1133">Transmembrane helix</keyword>
<reference evidence="2 3" key="1">
    <citation type="submission" date="2018-11" db="EMBL/GenBank/DDBJ databases">
        <title>Genome sequencing and assembly of Clostridium tagluense strain A121.</title>
        <authorList>
            <person name="Murakami T."/>
            <person name="Segawa T."/>
            <person name="Shcherbakova V.A."/>
            <person name="Mori H."/>
            <person name="Yoshimura Y."/>
        </authorList>
    </citation>
    <scope>NUCLEOTIDE SEQUENCE [LARGE SCALE GENOMIC DNA]</scope>
    <source>
        <strain evidence="2 3">A121</strain>
    </source>
</reference>
<keyword evidence="1" id="KW-0812">Transmembrane</keyword>
<evidence type="ECO:0000313" key="2">
    <source>
        <dbReference type="EMBL" id="GCD10673.1"/>
    </source>
</evidence>
<comment type="caution">
    <text evidence="2">The sequence shown here is derived from an EMBL/GenBank/DDBJ whole genome shotgun (WGS) entry which is preliminary data.</text>
</comment>
<dbReference type="InterPro" id="IPR043727">
    <property type="entry name" value="Lmo0937-like"/>
</dbReference>
<dbReference type="NCBIfam" id="NF033488">
    <property type="entry name" value="lmo0937_fam_TM"/>
    <property type="match status" value="1"/>
</dbReference>